<evidence type="ECO:0000256" key="1">
    <source>
        <dbReference type="ARBA" id="ARBA00004141"/>
    </source>
</evidence>
<dbReference type="SUPFAM" id="SSF103506">
    <property type="entry name" value="Mitochondrial carrier"/>
    <property type="match status" value="1"/>
</dbReference>
<dbReference type="InterPro" id="IPR018108">
    <property type="entry name" value="MCP_transmembrane"/>
</dbReference>
<evidence type="ECO:0000256" key="2">
    <source>
        <dbReference type="ARBA" id="ARBA00006375"/>
    </source>
</evidence>
<dbReference type="PROSITE" id="PS50920">
    <property type="entry name" value="SOLCAR"/>
    <property type="match status" value="1"/>
</dbReference>
<dbReference type="Pfam" id="PF00153">
    <property type="entry name" value="Mito_carr"/>
    <property type="match status" value="1"/>
</dbReference>
<feature type="region of interest" description="Disordered" evidence="8">
    <location>
        <begin position="176"/>
        <end position="234"/>
    </location>
</feature>
<sequence length="246" mass="26992">MAYEQIKSSTCGQLTSYPLALIRTRLQARARRRREIGALYSTKRRRSWAGTNLTVSNDLNQPDTLVGQVRYILKNEGFTGLYRGITLILSKWFPQSASAMLSMSGCATVRKCLEKLKRVRKAIGTAAKNMASSSTTIAAKVETRVNKRVGIEDAEFATAEVKKKNQCLDKKKDVLPKMSMDGNESGGNSSGGELISPSHKSSTEAGLVKPLMPAGSKRTARIKDPEPLPLNALGQTITTTIKRFKR</sequence>
<evidence type="ECO:0000256" key="8">
    <source>
        <dbReference type="SAM" id="MobiDB-lite"/>
    </source>
</evidence>
<comment type="similarity">
    <text evidence="2 7">Belongs to the mitochondrial carrier (TC 2.A.29) family.</text>
</comment>
<dbReference type="PANTHER" id="PTHR24089">
    <property type="entry name" value="SOLUTE CARRIER FAMILY 25"/>
    <property type="match status" value="1"/>
</dbReference>
<evidence type="ECO:0000256" key="4">
    <source>
        <dbReference type="ARBA" id="ARBA00022737"/>
    </source>
</evidence>
<evidence type="ECO:0000256" key="7">
    <source>
        <dbReference type="RuleBase" id="RU000488"/>
    </source>
</evidence>
<dbReference type="GO" id="GO:0016020">
    <property type="term" value="C:membrane"/>
    <property type="evidence" value="ECO:0007669"/>
    <property type="project" value="UniProtKB-SubCell"/>
</dbReference>
<keyword evidence="5 6" id="KW-0472">Membrane</keyword>
<keyword evidence="9" id="KW-1185">Reference proteome</keyword>
<keyword evidence="4" id="KW-0677">Repeat</keyword>
<reference evidence="10" key="1">
    <citation type="submission" date="2022-11" db="UniProtKB">
        <authorList>
            <consortium name="WormBaseParasite"/>
        </authorList>
    </citation>
    <scope>IDENTIFICATION</scope>
</reference>
<feature type="repeat" description="Solcar" evidence="6">
    <location>
        <begin position="3"/>
        <end position="109"/>
    </location>
</feature>
<organism evidence="9 10">
    <name type="scientific">Ditylenchus dipsaci</name>
    <dbReference type="NCBI Taxonomy" id="166011"/>
    <lineage>
        <taxon>Eukaryota</taxon>
        <taxon>Metazoa</taxon>
        <taxon>Ecdysozoa</taxon>
        <taxon>Nematoda</taxon>
        <taxon>Chromadorea</taxon>
        <taxon>Rhabditida</taxon>
        <taxon>Tylenchina</taxon>
        <taxon>Tylenchomorpha</taxon>
        <taxon>Sphaerularioidea</taxon>
        <taxon>Anguinidae</taxon>
        <taxon>Anguininae</taxon>
        <taxon>Ditylenchus</taxon>
    </lineage>
</organism>
<protein>
    <submittedName>
        <fullName evidence="10">Uncharacterized protein</fullName>
    </submittedName>
</protein>
<evidence type="ECO:0000313" key="10">
    <source>
        <dbReference type="WBParaSite" id="jg3812"/>
    </source>
</evidence>
<keyword evidence="7" id="KW-0813">Transport</keyword>
<name>A0A915EAJ7_9BILA</name>
<evidence type="ECO:0000256" key="5">
    <source>
        <dbReference type="ARBA" id="ARBA00023136"/>
    </source>
</evidence>
<accession>A0A915EAJ7</accession>
<evidence type="ECO:0000256" key="6">
    <source>
        <dbReference type="PROSITE-ProRule" id="PRU00282"/>
    </source>
</evidence>
<dbReference type="InterPro" id="IPR023395">
    <property type="entry name" value="MCP_dom_sf"/>
</dbReference>
<keyword evidence="3 6" id="KW-0812">Transmembrane</keyword>
<dbReference type="Proteomes" id="UP000887574">
    <property type="component" value="Unplaced"/>
</dbReference>
<evidence type="ECO:0000256" key="3">
    <source>
        <dbReference type="ARBA" id="ARBA00022692"/>
    </source>
</evidence>
<dbReference type="WBParaSite" id="jg3812">
    <property type="protein sequence ID" value="jg3812"/>
    <property type="gene ID" value="jg3812"/>
</dbReference>
<evidence type="ECO:0000313" key="9">
    <source>
        <dbReference type="Proteomes" id="UP000887574"/>
    </source>
</evidence>
<dbReference type="Gene3D" id="1.50.40.10">
    <property type="entry name" value="Mitochondrial carrier domain"/>
    <property type="match status" value="1"/>
</dbReference>
<proteinExistence type="inferred from homology"/>
<comment type="subcellular location">
    <subcellularLocation>
        <location evidence="1">Membrane</location>
        <topology evidence="1">Multi-pass membrane protein</topology>
    </subcellularLocation>
</comment>
<dbReference type="AlphaFoldDB" id="A0A915EAJ7"/>